<keyword evidence="8" id="KW-1185">Reference proteome</keyword>
<reference evidence="9" key="2">
    <citation type="submission" date="2025-08" db="UniProtKB">
        <authorList>
            <consortium name="RefSeq"/>
        </authorList>
    </citation>
    <scope>IDENTIFICATION</scope>
    <source>
        <tissue evidence="9">Leaf</tissue>
    </source>
</reference>
<keyword evidence="5" id="KW-1015">Disulfide bond</keyword>
<name>A0ABM1RBD3_CAMSA</name>
<dbReference type="RefSeq" id="XP_019096321.1">
    <property type="nucleotide sequence ID" value="XM_019240776.1"/>
</dbReference>
<keyword evidence="6" id="KW-1133">Transmembrane helix</keyword>
<proteinExistence type="inferred from homology"/>
<keyword evidence="6" id="KW-0812">Transmembrane</keyword>
<keyword evidence="3" id="KW-0295">Fungicide</keyword>
<dbReference type="InterPro" id="IPR056373">
    <property type="entry name" value="Defensin-like_dom"/>
</dbReference>
<keyword evidence="4" id="KW-0611">Plant defense</keyword>
<reference evidence="8" key="1">
    <citation type="journal article" date="2014" name="Nat. Commun.">
        <title>The emerging biofuel crop Camelina sativa retains a highly undifferentiated hexaploid genome structure.</title>
        <authorList>
            <person name="Kagale S."/>
            <person name="Koh C."/>
            <person name="Nixon J."/>
            <person name="Bollina V."/>
            <person name="Clarke W.E."/>
            <person name="Tuteja R."/>
            <person name="Spillane C."/>
            <person name="Robinson S.J."/>
            <person name="Links M.G."/>
            <person name="Clarke C."/>
            <person name="Higgins E.E."/>
            <person name="Huebert T."/>
            <person name="Sharpe A.G."/>
            <person name="Parkin I.A."/>
        </authorList>
    </citation>
    <scope>NUCLEOTIDE SEQUENCE [LARGE SCALE GENOMIC DNA]</scope>
    <source>
        <strain evidence="8">cv. DH55</strain>
    </source>
</reference>
<keyword evidence="6" id="KW-0472">Membrane</keyword>
<gene>
    <name evidence="9" type="primary">LOC109130765</name>
</gene>
<keyword evidence="2" id="KW-0929">Antimicrobial</keyword>
<comment type="similarity">
    <text evidence="1">Belongs to the DEFL family.</text>
</comment>
<dbReference type="Pfam" id="PF24552">
    <property type="entry name" value="Defensin"/>
    <property type="match status" value="1"/>
</dbReference>
<organism evidence="8 9">
    <name type="scientific">Camelina sativa</name>
    <name type="common">False flax</name>
    <name type="synonym">Myagrum sativum</name>
    <dbReference type="NCBI Taxonomy" id="90675"/>
    <lineage>
        <taxon>Eukaryota</taxon>
        <taxon>Viridiplantae</taxon>
        <taxon>Streptophyta</taxon>
        <taxon>Embryophyta</taxon>
        <taxon>Tracheophyta</taxon>
        <taxon>Spermatophyta</taxon>
        <taxon>Magnoliopsida</taxon>
        <taxon>eudicotyledons</taxon>
        <taxon>Gunneridae</taxon>
        <taxon>Pentapetalae</taxon>
        <taxon>rosids</taxon>
        <taxon>malvids</taxon>
        <taxon>Brassicales</taxon>
        <taxon>Brassicaceae</taxon>
        <taxon>Camelineae</taxon>
        <taxon>Camelina</taxon>
    </lineage>
</organism>
<evidence type="ECO:0000259" key="7">
    <source>
        <dbReference type="Pfam" id="PF24552"/>
    </source>
</evidence>
<dbReference type="GeneID" id="109130765"/>
<accession>A0ABM1RBD3</accession>
<dbReference type="Proteomes" id="UP000694864">
    <property type="component" value="Chromosome 19"/>
</dbReference>
<evidence type="ECO:0000256" key="1">
    <source>
        <dbReference type="ARBA" id="ARBA00006722"/>
    </source>
</evidence>
<protein>
    <submittedName>
        <fullName evidence="9">Defensin-like protein 43</fullName>
    </submittedName>
</protein>
<evidence type="ECO:0000313" key="8">
    <source>
        <dbReference type="Proteomes" id="UP000694864"/>
    </source>
</evidence>
<evidence type="ECO:0000256" key="2">
    <source>
        <dbReference type="ARBA" id="ARBA00022529"/>
    </source>
</evidence>
<evidence type="ECO:0000256" key="3">
    <source>
        <dbReference type="ARBA" id="ARBA00022577"/>
    </source>
</evidence>
<sequence>MVNIAEPLSIDVCGMLGLDETSVTFLLLIVLAASLSSYNVLASEIKPTGRIDDMCPTTCSATYGNGKCKVDCMKVGFASGKCATSDIFKNKCCCTK</sequence>
<feature type="domain" description="Defensin-like" evidence="7">
    <location>
        <begin position="53"/>
        <end position="96"/>
    </location>
</feature>
<evidence type="ECO:0000256" key="4">
    <source>
        <dbReference type="ARBA" id="ARBA00022821"/>
    </source>
</evidence>
<feature type="transmembrane region" description="Helical" evidence="6">
    <location>
        <begin position="23"/>
        <end position="41"/>
    </location>
</feature>
<evidence type="ECO:0000256" key="5">
    <source>
        <dbReference type="ARBA" id="ARBA00023157"/>
    </source>
</evidence>
<evidence type="ECO:0000256" key="6">
    <source>
        <dbReference type="SAM" id="Phobius"/>
    </source>
</evidence>
<evidence type="ECO:0000313" key="9">
    <source>
        <dbReference type="RefSeq" id="XP_019096321.1"/>
    </source>
</evidence>